<evidence type="ECO:0000256" key="4">
    <source>
        <dbReference type="SAM" id="MobiDB-lite"/>
    </source>
</evidence>
<feature type="coiled-coil region" evidence="3">
    <location>
        <begin position="191"/>
        <end position="239"/>
    </location>
</feature>
<gene>
    <name evidence="8" type="ORF">QH73_0008030</name>
</gene>
<evidence type="ECO:0000256" key="2">
    <source>
        <dbReference type="ARBA" id="ARBA00009477"/>
    </source>
</evidence>
<evidence type="ECO:0000256" key="3">
    <source>
        <dbReference type="SAM" id="Coils"/>
    </source>
</evidence>
<keyword evidence="9" id="KW-1185">Reference proteome</keyword>
<dbReference type="GO" id="GO:0015562">
    <property type="term" value="F:efflux transmembrane transporter activity"/>
    <property type="evidence" value="ECO:0007669"/>
    <property type="project" value="TreeGrafter"/>
</dbReference>
<comment type="similarity">
    <text evidence="2">Belongs to the membrane fusion protein (MFP) (TC 8.A.1) family.</text>
</comment>
<evidence type="ECO:0000259" key="6">
    <source>
        <dbReference type="Pfam" id="PF25917"/>
    </source>
</evidence>
<evidence type="ECO:0000259" key="7">
    <source>
        <dbReference type="Pfam" id="PF25944"/>
    </source>
</evidence>
<protein>
    <submittedName>
        <fullName evidence="8">Efflux RND transporter periplasmic adaptor subunit</fullName>
    </submittedName>
</protein>
<reference evidence="8 9" key="1">
    <citation type="journal article" date="2015" name="Genome Announc.">
        <title>Draft Genome Sequence of the Terrestrial Cyanobacterium Scytonema millei VB511283, Isolated from Eastern India.</title>
        <authorList>
            <person name="Sen D."/>
            <person name="Chandrababunaidu M.M."/>
            <person name="Singh D."/>
            <person name="Sanghi N."/>
            <person name="Ghorai A."/>
            <person name="Mishra G.P."/>
            <person name="Madduluri M."/>
            <person name="Adhikary S.P."/>
            <person name="Tripathy S."/>
        </authorList>
    </citation>
    <scope>NUCLEOTIDE SEQUENCE [LARGE SCALE GENOMIC DNA]</scope>
    <source>
        <strain evidence="8 9">VB511283</strain>
    </source>
</reference>
<evidence type="ECO:0000256" key="5">
    <source>
        <dbReference type="SAM" id="Phobius"/>
    </source>
</evidence>
<comment type="caution">
    <text evidence="8">The sequence shown here is derived from an EMBL/GenBank/DDBJ whole genome shotgun (WGS) entry which is preliminary data.</text>
</comment>
<keyword evidence="5" id="KW-1133">Transmembrane helix</keyword>
<keyword evidence="5" id="KW-0472">Membrane</keyword>
<evidence type="ECO:0000256" key="1">
    <source>
        <dbReference type="ARBA" id="ARBA00004236"/>
    </source>
</evidence>
<evidence type="ECO:0000313" key="8">
    <source>
        <dbReference type="EMBL" id="NHC34609.1"/>
    </source>
</evidence>
<dbReference type="FunFam" id="2.40.420.20:FF:000007">
    <property type="entry name" value="HAE1 family efflux pump MFP component"/>
    <property type="match status" value="1"/>
</dbReference>
<sequence length="444" mass="48297">MESSEPKASVADERKQVQDRPPGKRKPWMWLLVGLIAIGGGVGLWYVLAPKNQNPNSAAQQQPPTKVRLATLESGAVSESSEYIANLESRRSVTLQPRIEGQVSRIFVRPGDRVNRGANLIQIDPEEQQAAVRSSSAAIAAAEAEVANAEATLSSLQAERLSNLSNVRFNEKEYKRYSDLADQGAVARSVADDYTNRIATAKAELNAIDKRIAAQKATVAQQEKALAEARANTQGQEAQLKYYTITAPFAGTVGRIPVKEGDFVNTSTQLTSVTENQPLEVNISVPIERGPELRQGMPVELLDGQGKRVGTSKVFFIAPNTATNTQSVLVKSLFENSQNQLRADQYVRARVIWNQRQGILVPTTAINRIGGQNFVYVAESAPQQQQSQQAQSGQPQLIARQKPVKLGSIQGNNYQVLEGLKPGERIITSGLLNLRDGAPIAPES</sequence>
<accession>A0A9X5E5K6</accession>
<dbReference type="PANTHER" id="PTHR30469">
    <property type="entry name" value="MULTIDRUG RESISTANCE PROTEIN MDTA"/>
    <property type="match status" value="1"/>
</dbReference>
<feature type="domain" description="Multidrug resistance protein MdtA-like barrel-sandwich hybrid" evidence="6">
    <location>
        <begin position="91"/>
        <end position="274"/>
    </location>
</feature>
<keyword evidence="5" id="KW-0812">Transmembrane</keyword>
<dbReference type="Proteomes" id="UP000031532">
    <property type="component" value="Unassembled WGS sequence"/>
</dbReference>
<dbReference type="GO" id="GO:1990281">
    <property type="term" value="C:efflux pump complex"/>
    <property type="evidence" value="ECO:0007669"/>
    <property type="project" value="TreeGrafter"/>
</dbReference>
<comment type="subcellular location">
    <subcellularLocation>
        <location evidence="1">Cell membrane</location>
    </subcellularLocation>
</comment>
<keyword evidence="3" id="KW-0175">Coiled coil</keyword>
<feature type="domain" description="Multidrug resistance protein MdtA-like beta-barrel" evidence="7">
    <location>
        <begin position="294"/>
        <end position="351"/>
    </location>
</feature>
<dbReference type="Gene3D" id="2.40.50.100">
    <property type="match status" value="1"/>
</dbReference>
<dbReference type="Gene3D" id="1.10.287.470">
    <property type="entry name" value="Helix hairpin bin"/>
    <property type="match status" value="1"/>
</dbReference>
<dbReference type="InterPro" id="IPR006143">
    <property type="entry name" value="RND_pump_MFP"/>
</dbReference>
<feature type="region of interest" description="Disordered" evidence="4">
    <location>
        <begin position="1"/>
        <end position="23"/>
    </location>
</feature>
<name>A0A9X5E5K6_9CYAN</name>
<dbReference type="RefSeq" id="WP_039716835.1">
    <property type="nucleotide sequence ID" value="NZ_JTJC03000002.1"/>
</dbReference>
<dbReference type="SUPFAM" id="SSF111369">
    <property type="entry name" value="HlyD-like secretion proteins"/>
    <property type="match status" value="2"/>
</dbReference>
<dbReference type="InterPro" id="IPR058625">
    <property type="entry name" value="MdtA-like_BSH"/>
</dbReference>
<dbReference type="AlphaFoldDB" id="A0A9X5E5K6"/>
<dbReference type="Pfam" id="PF25944">
    <property type="entry name" value="Beta-barrel_RND"/>
    <property type="match status" value="1"/>
</dbReference>
<organism evidence="8 9">
    <name type="scientific">Scytonema millei VB511283</name>
    <dbReference type="NCBI Taxonomy" id="1245923"/>
    <lineage>
        <taxon>Bacteria</taxon>
        <taxon>Bacillati</taxon>
        <taxon>Cyanobacteriota</taxon>
        <taxon>Cyanophyceae</taxon>
        <taxon>Nostocales</taxon>
        <taxon>Scytonemataceae</taxon>
        <taxon>Scytonema</taxon>
    </lineage>
</organism>
<dbReference type="InterPro" id="IPR058626">
    <property type="entry name" value="MdtA-like_b-barrel"/>
</dbReference>
<proteinExistence type="inferred from homology"/>
<feature type="coiled-coil region" evidence="3">
    <location>
        <begin position="132"/>
        <end position="159"/>
    </location>
</feature>
<dbReference type="NCBIfam" id="TIGR01730">
    <property type="entry name" value="RND_mfp"/>
    <property type="match status" value="1"/>
</dbReference>
<dbReference type="EMBL" id="JTJC03000002">
    <property type="protein sequence ID" value="NHC34609.1"/>
    <property type="molecule type" value="Genomic_DNA"/>
</dbReference>
<feature type="compositionally biased region" description="Basic and acidic residues" evidence="4">
    <location>
        <begin position="10"/>
        <end position="22"/>
    </location>
</feature>
<dbReference type="Pfam" id="PF25917">
    <property type="entry name" value="BSH_RND"/>
    <property type="match status" value="1"/>
</dbReference>
<dbReference type="OrthoDB" id="5379451at2"/>
<dbReference type="PANTHER" id="PTHR30469:SF39">
    <property type="entry name" value="SLL0180 PROTEIN"/>
    <property type="match status" value="1"/>
</dbReference>
<feature type="transmembrane region" description="Helical" evidence="5">
    <location>
        <begin position="28"/>
        <end position="48"/>
    </location>
</feature>
<dbReference type="Gene3D" id="2.40.30.170">
    <property type="match status" value="1"/>
</dbReference>
<evidence type="ECO:0000313" key="9">
    <source>
        <dbReference type="Proteomes" id="UP000031532"/>
    </source>
</evidence>
<dbReference type="Gene3D" id="2.40.420.20">
    <property type="match status" value="1"/>
</dbReference>